<dbReference type="EMBL" id="LCLA01000034">
    <property type="protein sequence ID" value="KKU09661.1"/>
    <property type="molecule type" value="Genomic_DNA"/>
</dbReference>
<name>A0A0G1MMV3_9BACT</name>
<proteinExistence type="predicted"/>
<evidence type="ECO:0000313" key="2">
    <source>
        <dbReference type="Proteomes" id="UP000034329"/>
    </source>
</evidence>
<sequence length="203" mass="24292">MLLLNEGEKSLRRPGPEADFETRYEYIHSPRYTLTRDFVWDVMSEELKQKDEATVMFREDFEKIITRFNEERKLTGPDGVTIQGVLDFMETNHGDEELKMPEREFFLHKLWIACERYKKGFDVVFLEEAKDQERTFSVTRLAFFRAFGRNDGLDFHGWRNFFDRERIGLDLGDNPVSLVGWFLNLGYIEYNETDGKFRQTRQK</sequence>
<dbReference type="Proteomes" id="UP000034329">
    <property type="component" value="Unassembled WGS sequence"/>
</dbReference>
<protein>
    <submittedName>
        <fullName evidence="1">Uncharacterized protein</fullName>
    </submittedName>
</protein>
<comment type="caution">
    <text evidence="1">The sequence shown here is derived from an EMBL/GenBank/DDBJ whole genome shotgun (WGS) entry which is preliminary data.</text>
</comment>
<dbReference type="AlphaFoldDB" id="A0A0G1MMV3"/>
<evidence type="ECO:0000313" key="1">
    <source>
        <dbReference type="EMBL" id="KKU09661.1"/>
    </source>
</evidence>
<accession>A0A0G1MMV3</accession>
<gene>
    <name evidence="1" type="ORF">UX13_C0034G0008</name>
</gene>
<reference evidence="1 2" key="1">
    <citation type="journal article" date="2015" name="Nature">
        <title>rRNA introns, odd ribosomes, and small enigmatic genomes across a large radiation of phyla.</title>
        <authorList>
            <person name="Brown C.T."/>
            <person name="Hug L.A."/>
            <person name="Thomas B.C."/>
            <person name="Sharon I."/>
            <person name="Castelle C.J."/>
            <person name="Singh A."/>
            <person name="Wilkins M.J."/>
            <person name="Williams K.H."/>
            <person name="Banfield J.F."/>
        </authorList>
    </citation>
    <scope>NUCLEOTIDE SEQUENCE [LARGE SCALE GENOMIC DNA]</scope>
</reference>
<organism evidence="1 2">
    <name type="scientific">Candidatus Woesebacteria bacterium GW2011_GWB1_45_5</name>
    <dbReference type="NCBI Taxonomy" id="1618581"/>
    <lineage>
        <taxon>Bacteria</taxon>
        <taxon>Candidatus Woeseibacteriota</taxon>
    </lineage>
</organism>